<dbReference type="PROSITE" id="PS00211">
    <property type="entry name" value="ABC_TRANSPORTER_1"/>
    <property type="match status" value="1"/>
</dbReference>
<dbReference type="Proteomes" id="UP000242763">
    <property type="component" value="Unassembled WGS sequence"/>
</dbReference>
<dbReference type="OrthoDB" id="9804259at2"/>
<dbReference type="PANTHER" id="PTHR43394">
    <property type="entry name" value="ATP-DEPENDENT PERMEASE MDL1, MITOCHONDRIAL"/>
    <property type="match status" value="1"/>
</dbReference>
<proteinExistence type="inferred from homology"/>
<evidence type="ECO:0000313" key="16">
    <source>
        <dbReference type="EMBL" id="SFI85918.1"/>
    </source>
</evidence>
<feature type="transmembrane region" description="Helical" evidence="13">
    <location>
        <begin position="244"/>
        <end position="265"/>
    </location>
</feature>
<evidence type="ECO:0000256" key="4">
    <source>
        <dbReference type="ARBA" id="ARBA00022475"/>
    </source>
</evidence>
<dbReference type="InterPro" id="IPR039421">
    <property type="entry name" value="Type_1_exporter"/>
</dbReference>
<dbReference type="GO" id="GO:0015421">
    <property type="term" value="F:ABC-type oligopeptide transporter activity"/>
    <property type="evidence" value="ECO:0007669"/>
    <property type="project" value="TreeGrafter"/>
</dbReference>
<keyword evidence="11 13" id="KW-1133">Transmembrane helix</keyword>
<dbReference type="NCBIfam" id="TIGR01192">
    <property type="entry name" value="chvA"/>
    <property type="match status" value="1"/>
</dbReference>
<evidence type="ECO:0000256" key="7">
    <source>
        <dbReference type="ARBA" id="ARBA00022692"/>
    </source>
</evidence>
<evidence type="ECO:0000256" key="6">
    <source>
        <dbReference type="ARBA" id="ARBA00022597"/>
    </source>
</evidence>
<dbReference type="GO" id="GO:0016887">
    <property type="term" value="F:ATP hydrolysis activity"/>
    <property type="evidence" value="ECO:0007669"/>
    <property type="project" value="InterPro"/>
</dbReference>
<gene>
    <name evidence="16" type="ORF">SAMN03080618_01545</name>
</gene>
<evidence type="ECO:0000256" key="1">
    <source>
        <dbReference type="ARBA" id="ARBA00004651"/>
    </source>
</evidence>
<evidence type="ECO:0000256" key="5">
    <source>
        <dbReference type="ARBA" id="ARBA00022519"/>
    </source>
</evidence>
<dbReference type="InterPro" id="IPR027417">
    <property type="entry name" value="P-loop_NTPase"/>
</dbReference>
<dbReference type="Gene3D" id="1.20.1560.10">
    <property type="entry name" value="ABC transporter type 1, transmembrane domain"/>
    <property type="match status" value="1"/>
</dbReference>
<feature type="domain" description="ABC transmembrane type-1" evidence="15">
    <location>
        <begin position="22"/>
        <end position="301"/>
    </location>
</feature>
<evidence type="ECO:0000256" key="2">
    <source>
        <dbReference type="ARBA" id="ARBA00005417"/>
    </source>
</evidence>
<evidence type="ECO:0000256" key="8">
    <source>
        <dbReference type="ARBA" id="ARBA00022741"/>
    </source>
</evidence>
<organism evidence="16 17">
    <name type="scientific">Aquamicrobium aerolatum DSM 21857</name>
    <dbReference type="NCBI Taxonomy" id="1121003"/>
    <lineage>
        <taxon>Bacteria</taxon>
        <taxon>Pseudomonadati</taxon>
        <taxon>Pseudomonadota</taxon>
        <taxon>Alphaproteobacteria</taxon>
        <taxon>Hyphomicrobiales</taxon>
        <taxon>Phyllobacteriaceae</taxon>
        <taxon>Aerobium</taxon>
    </lineage>
</organism>
<keyword evidence="10" id="KW-1278">Translocase</keyword>
<evidence type="ECO:0000259" key="14">
    <source>
        <dbReference type="PROSITE" id="PS50893"/>
    </source>
</evidence>
<dbReference type="SMART" id="SM00382">
    <property type="entry name" value="AAA"/>
    <property type="match status" value="1"/>
</dbReference>
<dbReference type="FunFam" id="3.40.50.300:FF:000221">
    <property type="entry name" value="Multidrug ABC transporter ATP-binding protein"/>
    <property type="match status" value="1"/>
</dbReference>
<keyword evidence="9 16" id="KW-0067">ATP-binding</keyword>
<accession>A0A1I3LME1</accession>
<dbReference type="InterPro" id="IPR011527">
    <property type="entry name" value="ABC1_TM_dom"/>
</dbReference>
<evidence type="ECO:0000256" key="13">
    <source>
        <dbReference type="SAM" id="Phobius"/>
    </source>
</evidence>
<keyword evidence="3" id="KW-0813">Transport</keyword>
<dbReference type="Pfam" id="PF00005">
    <property type="entry name" value="ABC_tran"/>
    <property type="match status" value="1"/>
</dbReference>
<evidence type="ECO:0000256" key="9">
    <source>
        <dbReference type="ARBA" id="ARBA00022840"/>
    </source>
</evidence>
<dbReference type="CDD" id="cd18562">
    <property type="entry name" value="ABC_6TM_NdvA_beta-glucan_exporter_like"/>
    <property type="match status" value="1"/>
</dbReference>
<dbReference type="PROSITE" id="PS50893">
    <property type="entry name" value="ABC_TRANSPORTER_2"/>
    <property type="match status" value="1"/>
</dbReference>
<feature type="transmembrane region" description="Helical" evidence="13">
    <location>
        <begin position="61"/>
        <end position="80"/>
    </location>
</feature>
<feature type="transmembrane region" description="Helical" evidence="13">
    <location>
        <begin position="21"/>
        <end position="41"/>
    </location>
</feature>
<dbReference type="PANTHER" id="PTHR43394:SF1">
    <property type="entry name" value="ATP-BINDING CASSETTE SUB-FAMILY B MEMBER 10, MITOCHONDRIAL"/>
    <property type="match status" value="1"/>
</dbReference>
<keyword evidence="5" id="KW-0997">Cell inner membrane</keyword>
<name>A0A1I3LME1_9HYPH</name>
<dbReference type="GO" id="GO:0005524">
    <property type="term" value="F:ATP binding"/>
    <property type="evidence" value="ECO:0007669"/>
    <property type="project" value="UniProtKB-KW"/>
</dbReference>
<dbReference type="RefSeq" id="WP_091520570.1">
    <property type="nucleotide sequence ID" value="NZ_FORF01000007.1"/>
</dbReference>
<dbReference type="Pfam" id="PF00664">
    <property type="entry name" value="ABC_membrane"/>
    <property type="match status" value="1"/>
</dbReference>
<feature type="domain" description="ABC transporter" evidence="14">
    <location>
        <begin position="335"/>
        <end position="569"/>
    </location>
</feature>
<dbReference type="EMBL" id="FORF01000007">
    <property type="protein sequence ID" value="SFI85918.1"/>
    <property type="molecule type" value="Genomic_DNA"/>
</dbReference>
<dbReference type="InterPro" id="IPR003439">
    <property type="entry name" value="ABC_transporter-like_ATP-bd"/>
</dbReference>
<evidence type="ECO:0000256" key="12">
    <source>
        <dbReference type="ARBA" id="ARBA00023136"/>
    </source>
</evidence>
<keyword evidence="17" id="KW-1185">Reference proteome</keyword>
<dbReference type="AlphaFoldDB" id="A0A1I3LME1"/>
<keyword evidence="4" id="KW-1003">Cell membrane</keyword>
<evidence type="ECO:0000256" key="3">
    <source>
        <dbReference type="ARBA" id="ARBA00022448"/>
    </source>
</evidence>
<evidence type="ECO:0000256" key="11">
    <source>
        <dbReference type="ARBA" id="ARBA00022989"/>
    </source>
</evidence>
<dbReference type="InterPro" id="IPR003593">
    <property type="entry name" value="AAA+_ATPase"/>
</dbReference>
<dbReference type="InterPro" id="IPR005896">
    <property type="entry name" value="NdvA"/>
</dbReference>
<keyword evidence="12 13" id="KW-0472">Membrane</keyword>
<dbReference type="Gene3D" id="3.40.50.300">
    <property type="entry name" value="P-loop containing nucleotide triphosphate hydrolases"/>
    <property type="match status" value="1"/>
</dbReference>
<keyword evidence="8" id="KW-0547">Nucleotide-binding</keyword>
<comment type="similarity">
    <text evidence="2">Belongs to the ABC transporter superfamily.</text>
</comment>
<dbReference type="PROSITE" id="PS50929">
    <property type="entry name" value="ABC_TM1F"/>
    <property type="match status" value="1"/>
</dbReference>
<dbReference type="SUPFAM" id="SSF52540">
    <property type="entry name" value="P-loop containing nucleoside triphosphate hydrolases"/>
    <property type="match status" value="1"/>
</dbReference>
<evidence type="ECO:0000256" key="10">
    <source>
        <dbReference type="ARBA" id="ARBA00022967"/>
    </source>
</evidence>
<dbReference type="SUPFAM" id="SSF90123">
    <property type="entry name" value="ABC transporter transmembrane region"/>
    <property type="match status" value="1"/>
</dbReference>
<keyword evidence="7 13" id="KW-0812">Transmembrane</keyword>
<sequence length="596" mass="65476">MSLLQIYWRALEYLAVERRRTILLCSANVALAVAMIAEPVLFGRIIQAIAAQGDVVWEVGLWAALGIFNIVAVVLVARGADRLAHRRRTEVLSDSFEKVITMPLSWHHRHGTSQSLHTLLRAVETLFSLWLEFMRQHLSTAIALMLLIPTALAMDWRMAGVLLCLGVCYLSISRAVMARTKEGQAAVEQHYHRVFSHVSDSIGNVSVLQSYGRLAQETEALRRYTADLIDAQFPVLNWWALATALHRLAATLSMMIVLIIGALLVQNGHLRIGDIVAFTGFATLLIGRLDQITGFVNQVFEARAKLEPFYALEDAVAERTESSDARPVGRLRGDVTFENVSFHFPDSGVGVEDISFHIPAGKTVAIVGPTGAGKTTLINLLQRVYDPKCGSIRVDGIDTRTVTRKSLRDQIATVFQDAGLLNRTIEANIRLGREEAHYDEVHAAATAAAAQDFILAKTDGYDTVVGERGGQLSGGERQRIAIARAVLKDAPILVLDEATSALDVETELRVKEAIDKLRANRTTFVIAHRLSTVSDADIVIFMERGRIVELGGFQELAMRDKGRFASLLRAGGLLDQKDRLKAVPLVDAPELSPEAA</sequence>
<dbReference type="InterPro" id="IPR036640">
    <property type="entry name" value="ABC1_TM_sf"/>
</dbReference>
<dbReference type="NCBIfam" id="NF010178">
    <property type="entry name" value="PRK13657.1"/>
    <property type="match status" value="1"/>
</dbReference>
<keyword evidence="6" id="KW-0762">Sugar transport</keyword>
<evidence type="ECO:0000259" key="15">
    <source>
        <dbReference type="PROSITE" id="PS50929"/>
    </source>
</evidence>
<dbReference type="GO" id="GO:0005886">
    <property type="term" value="C:plasma membrane"/>
    <property type="evidence" value="ECO:0007669"/>
    <property type="project" value="UniProtKB-SubCell"/>
</dbReference>
<reference evidence="17" key="1">
    <citation type="submission" date="2016-10" db="EMBL/GenBank/DDBJ databases">
        <authorList>
            <person name="Varghese N."/>
            <person name="Submissions S."/>
        </authorList>
    </citation>
    <scope>NUCLEOTIDE SEQUENCE [LARGE SCALE GENOMIC DNA]</scope>
    <source>
        <strain evidence="17">DSM 21857</strain>
    </source>
</reference>
<protein>
    <submittedName>
        <fullName evidence="16">ATP-binding cassette, subfamily B</fullName>
    </submittedName>
</protein>
<comment type="subcellular location">
    <subcellularLocation>
        <location evidence="1">Cell membrane</location>
        <topology evidence="1">Multi-pass membrane protein</topology>
    </subcellularLocation>
</comment>
<feature type="transmembrane region" description="Helical" evidence="13">
    <location>
        <begin position="142"/>
        <end position="172"/>
    </location>
</feature>
<evidence type="ECO:0000313" key="17">
    <source>
        <dbReference type="Proteomes" id="UP000242763"/>
    </source>
</evidence>
<dbReference type="InterPro" id="IPR017871">
    <property type="entry name" value="ABC_transporter-like_CS"/>
</dbReference>
<dbReference type="STRING" id="1121003.SAMN03080618_01545"/>
<dbReference type="GO" id="GO:0015441">
    <property type="term" value="F:ABC-type beta-glucan transporter activity"/>
    <property type="evidence" value="ECO:0007669"/>
    <property type="project" value="InterPro"/>
</dbReference>